<dbReference type="InterPro" id="IPR012406">
    <property type="entry name" value="UreE"/>
</dbReference>
<dbReference type="Gene3D" id="2.60.260.20">
    <property type="entry name" value="Urease metallochaperone UreE, N-terminal domain"/>
    <property type="match status" value="1"/>
</dbReference>
<gene>
    <name evidence="5" type="primary">ureE</name>
    <name evidence="8" type="ORF">OEG84_22675</name>
</gene>
<accession>A0ABT3ZF54</accession>
<dbReference type="InterPro" id="IPR007864">
    <property type="entry name" value="UreE_C_dom"/>
</dbReference>
<dbReference type="SUPFAM" id="SSF69287">
    <property type="entry name" value="Urease metallochaperone UreE, N-terminal domain"/>
    <property type="match status" value="1"/>
</dbReference>
<feature type="domain" description="UreE urease accessory N-terminal" evidence="7">
    <location>
        <begin position="2"/>
        <end position="69"/>
    </location>
</feature>
<dbReference type="Pfam" id="PF02814">
    <property type="entry name" value="UreE_N"/>
    <property type="match status" value="1"/>
</dbReference>
<dbReference type="PIRSF" id="PIRSF036402">
    <property type="entry name" value="Ureas_acces_UreE"/>
    <property type="match status" value="1"/>
</dbReference>
<comment type="function">
    <text evidence="5">Involved in urease metallocenter assembly. Binds nickel. Probably functions as a nickel donor during metallocenter assembly.</text>
</comment>
<evidence type="ECO:0000259" key="7">
    <source>
        <dbReference type="SMART" id="SM00988"/>
    </source>
</evidence>
<keyword evidence="3 5" id="KW-0533">Nickel</keyword>
<dbReference type="SUPFAM" id="SSF69737">
    <property type="entry name" value="Urease metallochaperone UreE, C-terminal domain"/>
    <property type="match status" value="1"/>
</dbReference>
<feature type="compositionally biased region" description="Basic and acidic residues" evidence="6">
    <location>
        <begin position="151"/>
        <end position="165"/>
    </location>
</feature>
<dbReference type="CDD" id="cd00571">
    <property type="entry name" value="UreE"/>
    <property type="match status" value="1"/>
</dbReference>
<keyword evidence="9" id="KW-1185">Reference proteome</keyword>
<keyword evidence="4 5" id="KW-0143">Chaperone</keyword>
<dbReference type="Gene3D" id="3.30.70.790">
    <property type="entry name" value="UreE, C-terminal domain"/>
    <property type="match status" value="1"/>
</dbReference>
<dbReference type="InterPro" id="IPR036118">
    <property type="entry name" value="UreE_N_sf"/>
</dbReference>
<evidence type="ECO:0000256" key="6">
    <source>
        <dbReference type="SAM" id="MobiDB-lite"/>
    </source>
</evidence>
<comment type="subcellular location">
    <subcellularLocation>
        <location evidence="1 5">Cytoplasm</location>
    </subcellularLocation>
</comment>
<keyword evidence="2 5" id="KW-0963">Cytoplasm</keyword>
<evidence type="ECO:0000256" key="2">
    <source>
        <dbReference type="ARBA" id="ARBA00022490"/>
    </source>
</evidence>
<evidence type="ECO:0000256" key="5">
    <source>
        <dbReference type="HAMAP-Rule" id="MF_00822"/>
    </source>
</evidence>
<dbReference type="HAMAP" id="MF_00822">
    <property type="entry name" value="UreE"/>
    <property type="match status" value="1"/>
</dbReference>
<dbReference type="Pfam" id="PF05194">
    <property type="entry name" value="UreE_C"/>
    <property type="match status" value="1"/>
</dbReference>
<dbReference type="EMBL" id="JAOVZR010000001">
    <property type="protein sequence ID" value="MCY0150431.1"/>
    <property type="molecule type" value="Genomic_DNA"/>
</dbReference>
<proteinExistence type="inferred from homology"/>
<evidence type="ECO:0000313" key="9">
    <source>
        <dbReference type="Proteomes" id="UP001073227"/>
    </source>
</evidence>
<protein>
    <recommendedName>
        <fullName evidence="5">Urease accessory protein UreE</fullName>
    </recommendedName>
</protein>
<organism evidence="8 9">
    <name type="scientific">Hoeflea algicola</name>
    <dbReference type="NCBI Taxonomy" id="2983763"/>
    <lineage>
        <taxon>Bacteria</taxon>
        <taxon>Pseudomonadati</taxon>
        <taxon>Pseudomonadota</taxon>
        <taxon>Alphaproteobacteria</taxon>
        <taxon>Hyphomicrobiales</taxon>
        <taxon>Rhizobiaceae</taxon>
        <taxon>Hoeflea</taxon>
    </lineage>
</organism>
<reference evidence="8" key="1">
    <citation type="submission" date="2022-10" db="EMBL/GenBank/DDBJ databases">
        <title>Hoeflea sp. G2-23, isolated from marine algae.</title>
        <authorList>
            <person name="Kristyanto S."/>
            <person name="Kim J.M."/>
            <person name="Jeon C.O."/>
        </authorList>
    </citation>
    <scope>NUCLEOTIDE SEQUENCE</scope>
    <source>
        <strain evidence="8">G2-23</strain>
    </source>
</reference>
<dbReference type="SMART" id="SM00988">
    <property type="entry name" value="UreE_N"/>
    <property type="match status" value="1"/>
</dbReference>
<dbReference type="Proteomes" id="UP001073227">
    <property type="component" value="Unassembled WGS sequence"/>
</dbReference>
<sequence>MLTCSSVIRHFHDPVASITLDETARHRRRMRMVSDRLENGSTIAFLLDLPEARLLRHGDGLVLDDGRIIEVRAKPEALMEVRARDPRHLLTLAWQIGNRHLAAEITEQTIRLRRDHVIRDMLIGLGASVVDIDAPFDPEGGAYGGAHAGHHHDDGHAHSHGHSHD</sequence>
<evidence type="ECO:0000313" key="8">
    <source>
        <dbReference type="EMBL" id="MCY0150431.1"/>
    </source>
</evidence>
<name>A0ABT3ZF54_9HYPH</name>
<dbReference type="RefSeq" id="WP_267656296.1">
    <property type="nucleotide sequence ID" value="NZ_JAOVZR010000001.1"/>
</dbReference>
<dbReference type="InterPro" id="IPR004029">
    <property type="entry name" value="UreE_N"/>
</dbReference>
<evidence type="ECO:0000256" key="3">
    <source>
        <dbReference type="ARBA" id="ARBA00022596"/>
    </source>
</evidence>
<comment type="similarity">
    <text evidence="5">Belongs to the UreE family.</text>
</comment>
<comment type="caution">
    <text evidence="8">The sequence shown here is derived from an EMBL/GenBank/DDBJ whole genome shotgun (WGS) entry which is preliminary data.</text>
</comment>
<evidence type="ECO:0000256" key="4">
    <source>
        <dbReference type="ARBA" id="ARBA00023186"/>
    </source>
</evidence>
<feature type="region of interest" description="Disordered" evidence="6">
    <location>
        <begin position="141"/>
        <end position="165"/>
    </location>
</feature>
<evidence type="ECO:0000256" key="1">
    <source>
        <dbReference type="ARBA" id="ARBA00004496"/>
    </source>
</evidence>